<dbReference type="GO" id="GO:0005524">
    <property type="term" value="F:ATP binding"/>
    <property type="evidence" value="ECO:0007669"/>
    <property type="project" value="UniProtKB-KW"/>
</dbReference>
<dbReference type="GO" id="GO:0008654">
    <property type="term" value="P:phospholipid biosynthetic process"/>
    <property type="evidence" value="ECO:0007669"/>
    <property type="project" value="UniProtKB-KW"/>
</dbReference>
<keyword evidence="5" id="KW-0808">Transferase</keyword>
<keyword evidence="6 19" id="KW-0812">Transmembrane</keyword>
<evidence type="ECO:0000256" key="1">
    <source>
        <dbReference type="ARBA" id="ARBA00004651"/>
    </source>
</evidence>
<evidence type="ECO:0000256" key="6">
    <source>
        <dbReference type="ARBA" id="ARBA00022692"/>
    </source>
</evidence>
<dbReference type="EMBL" id="CP019434">
    <property type="protein sequence ID" value="APZ41890.1"/>
    <property type="molecule type" value="Genomic_DNA"/>
</dbReference>
<comment type="similarity">
    <text evidence="2">Belongs to the bacterial diacylglycerol kinase family.</text>
</comment>
<feature type="binding site" evidence="18">
    <location>
        <position position="73"/>
    </location>
    <ligand>
        <name>a divalent metal cation</name>
        <dbReference type="ChEBI" id="CHEBI:60240"/>
    </ligand>
</feature>
<evidence type="ECO:0000256" key="18">
    <source>
        <dbReference type="PIRSR" id="PIRSR600829-4"/>
    </source>
</evidence>
<dbReference type="InterPro" id="IPR036945">
    <property type="entry name" value="DAGK_sf"/>
</dbReference>
<keyword evidence="14" id="KW-1208">Phospholipid metabolism</keyword>
<evidence type="ECO:0000256" key="12">
    <source>
        <dbReference type="ARBA" id="ARBA00023136"/>
    </source>
</evidence>
<evidence type="ECO:0008006" key="22">
    <source>
        <dbReference type="Google" id="ProtNLM"/>
    </source>
</evidence>
<comment type="cofactor">
    <cofactor evidence="18">
        <name>Mg(2+)</name>
        <dbReference type="ChEBI" id="CHEBI:18420"/>
    </cofactor>
    <text evidence="18">Mn(2+), Zn(2+), Cd(2+) and Co(2+) support activity to lesser extents.</text>
</comment>
<sequence length="118" mass="12850">MSKNRPFTDKLRFALAGWRHAWRSEVNFRRQVWIGGAAVLVVIAVRAPLVWLALTVLCIGMVWALELANTAVEELVDLVSPERRVVAGKIKDLMAGAVLFAALASLVVGVCALWVALG</sequence>
<evidence type="ECO:0000256" key="11">
    <source>
        <dbReference type="ARBA" id="ARBA00023098"/>
    </source>
</evidence>
<evidence type="ECO:0000256" key="14">
    <source>
        <dbReference type="ARBA" id="ARBA00023264"/>
    </source>
</evidence>
<keyword evidence="10 19" id="KW-1133">Transmembrane helix</keyword>
<dbReference type="GO" id="GO:0046872">
    <property type="term" value="F:metal ion binding"/>
    <property type="evidence" value="ECO:0007669"/>
    <property type="project" value="UniProtKB-KW"/>
</dbReference>
<evidence type="ECO:0000256" key="16">
    <source>
        <dbReference type="PIRSR" id="PIRSR600829-2"/>
    </source>
</evidence>
<keyword evidence="18" id="KW-0479">Metal-binding</keyword>
<keyword evidence="8" id="KW-0418">Kinase</keyword>
<keyword evidence="18" id="KW-0460">Magnesium</keyword>
<feature type="transmembrane region" description="Helical" evidence="19">
    <location>
        <begin position="93"/>
        <end position="117"/>
    </location>
</feature>
<evidence type="ECO:0000256" key="8">
    <source>
        <dbReference type="ARBA" id="ARBA00022777"/>
    </source>
</evidence>
<feature type="active site" description="Proton acceptor" evidence="15">
    <location>
        <position position="66"/>
    </location>
</feature>
<dbReference type="Pfam" id="PF01219">
    <property type="entry name" value="DAGK_prokar"/>
    <property type="match status" value="1"/>
</dbReference>
<evidence type="ECO:0000256" key="15">
    <source>
        <dbReference type="PIRSR" id="PIRSR600829-1"/>
    </source>
</evidence>
<dbReference type="OrthoDB" id="9796011at2"/>
<dbReference type="PANTHER" id="PTHR34299:SF1">
    <property type="entry name" value="DIACYLGLYCEROL KINASE"/>
    <property type="match status" value="1"/>
</dbReference>
<keyword evidence="9 17" id="KW-0067">ATP-binding</keyword>
<dbReference type="Proteomes" id="UP000243807">
    <property type="component" value="Chromosome"/>
</dbReference>
<evidence type="ECO:0000256" key="3">
    <source>
        <dbReference type="ARBA" id="ARBA00022475"/>
    </source>
</evidence>
<keyword evidence="12 19" id="KW-0472">Membrane</keyword>
<keyword evidence="21" id="KW-1185">Reference proteome</keyword>
<feature type="binding site" evidence="16">
    <location>
        <position position="66"/>
    </location>
    <ligand>
        <name>substrate</name>
    </ligand>
</feature>
<dbReference type="RefSeq" id="WP_076835237.1">
    <property type="nucleotide sequence ID" value="NZ_CP019434.1"/>
</dbReference>
<organism evidence="20 21">
    <name type="scientific">Acidihalobacter ferrooxydans</name>
    <dbReference type="NCBI Taxonomy" id="1765967"/>
    <lineage>
        <taxon>Bacteria</taxon>
        <taxon>Pseudomonadati</taxon>
        <taxon>Pseudomonadota</taxon>
        <taxon>Gammaproteobacteria</taxon>
        <taxon>Chromatiales</taxon>
        <taxon>Ectothiorhodospiraceae</taxon>
        <taxon>Acidihalobacter</taxon>
    </lineage>
</organism>
<comment type="subcellular location">
    <subcellularLocation>
        <location evidence="1">Cell membrane</location>
        <topology evidence="1">Multi-pass membrane protein</topology>
    </subcellularLocation>
</comment>
<proteinExistence type="inferred from homology"/>
<dbReference type="InterPro" id="IPR000829">
    <property type="entry name" value="DAGK"/>
</dbReference>
<keyword evidence="7 17" id="KW-0547">Nucleotide-binding</keyword>
<protein>
    <recommendedName>
        <fullName evidence="22">Diacylglycerol kinase</fullName>
    </recommendedName>
</protein>
<dbReference type="PANTHER" id="PTHR34299">
    <property type="entry name" value="DIACYLGLYCEROL KINASE"/>
    <property type="match status" value="1"/>
</dbReference>
<evidence type="ECO:0000256" key="5">
    <source>
        <dbReference type="ARBA" id="ARBA00022679"/>
    </source>
</evidence>
<feature type="binding site" evidence="17">
    <location>
        <position position="25"/>
    </location>
    <ligand>
        <name>ATP</name>
        <dbReference type="ChEBI" id="CHEBI:30616"/>
    </ligand>
</feature>
<keyword evidence="11" id="KW-0443">Lipid metabolism</keyword>
<dbReference type="AlphaFoldDB" id="A0A1P8UDH8"/>
<dbReference type="GO" id="GO:0016301">
    <property type="term" value="F:kinase activity"/>
    <property type="evidence" value="ECO:0007669"/>
    <property type="project" value="UniProtKB-KW"/>
</dbReference>
<keyword evidence="13" id="KW-0594">Phospholipid biosynthesis</keyword>
<feature type="binding site" evidence="17">
    <location>
        <position position="73"/>
    </location>
    <ligand>
        <name>ATP</name>
        <dbReference type="ChEBI" id="CHEBI:30616"/>
    </ligand>
</feature>
<feature type="transmembrane region" description="Helical" evidence="19">
    <location>
        <begin position="32"/>
        <end position="65"/>
    </location>
</feature>
<keyword evidence="4" id="KW-0444">Lipid biosynthesis</keyword>
<dbReference type="GO" id="GO:0005886">
    <property type="term" value="C:plasma membrane"/>
    <property type="evidence" value="ECO:0007669"/>
    <property type="project" value="UniProtKB-SubCell"/>
</dbReference>
<evidence type="ECO:0000256" key="10">
    <source>
        <dbReference type="ARBA" id="ARBA00022989"/>
    </source>
</evidence>
<feature type="binding site" evidence="17">
    <location>
        <begin position="91"/>
        <end position="92"/>
    </location>
    <ligand>
        <name>ATP</name>
        <dbReference type="ChEBI" id="CHEBI:30616"/>
    </ligand>
</feature>
<name>A0A1P8UDH8_9GAMM</name>
<dbReference type="KEGG" id="afy:BW247_01235"/>
<gene>
    <name evidence="20" type="ORF">BW247_01235</name>
</gene>
<dbReference type="STRING" id="1765967.BW247_01235"/>
<evidence type="ECO:0000256" key="13">
    <source>
        <dbReference type="ARBA" id="ARBA00023209"/>
    </source>
</evidence>
<dbReference type="CDD" id="cd14263">
    <property type="entry name" value="DAGK_IM_like"/>
    <property type="match status" value="1"/>
</dbReference>
<reference evidence="20 21" key="1">
    <citation type="submission" date="2017-01" db="EMBL/GenBank/DDBJ databases">
        <title>Draft sequence of Acidihalobacter ferrooxidans strain DSM 14175 (strain V8).</title>
        <authorList>
            <person name="Khaleque H.N."/>
            <person name="Ramsay J.P."/>
            <person name="Murphy R.J.T."/>
            <person name="Kaksonen A.H."/>
            <person name="Boxall N.J."/>
            <person name="Watkin E.L.J."/>
        </authorList>
    </citation>
    <scope>NUCLEOTIDE SEQUENCE [LARGE SCALE GENOMIC DNA]</scope>
    <source>
        <strain evidence="20 21">V8</strain>
    </source>
</reference>
<evidence type="ECO:0000256" key="9">
    <source>
        <dbReference type="ARBA" id="ARBA00022840"/>
    </source>
</evidence>
<feature type="binding site" evidence="16">
    <location>
        <begin position="19"/>
        <end position="22"/>
    </location>
    <ligand>
        <name>substrate</name>
    </ligand>
</feature>
<evidence type="ECO:0000313" key="21">
    <source>
        <dbReference type="Proteomes" id="UP000243807"/>
    </source>
</evidence>
<evidence type="ECO:0000313" key="20">
    <source>
        <dbReference type="EMBL" id="APZ41890.1"/>
    </source>
</evidence>
<keyword evidence="3" id="KW-1003">Cell membrane</keyword>
<evidence type="ECO:0000256" key="4">
    <source>
        <dbReference type="ARBA" id="ARBA00022516"/>
    </source>
</evidence>
<evidence type="ECO:0000256" key="7">
    <source>
        <dbReference type="ARBA" id="ARBA00022741"/>
    </source>
</evidence>
<evidence type="ECO:0000256" key="2">
    <source>
        <dbReference type="ARBA" id="ARBA00005967"/>
    </source>
</evidence>
<evidence type="ECO:0000256" key="17">
    <source>
        <dbReference type="PIRSR" id="PIRSR600829-3"/>
    </source>
</evidence>
<feature type="binding site" evidence="18">
    <location>
        <position position="25"/>
    </location>
    <ligand>
        <name>a divalent metal cation</name>
        <dbReference type="ChEBI" id="CHEBI:60240"/>
    </ligand>
</feature>
<dbReference type="Gene3D" id="1.10.287.3610">
    <property type="match status" value="1"/>
</dbReference>
<accession>A0A1P8UDH8</accession>
<evidence type="ECO:0000256" key="19">
    <source>
        <dbReference type="SAM" id="Phobius"/>
    </source>
</evidence>